<name>A0A1W6L7Y5_9BURK</name>
<evidence type="ECO:0000313" key="2">
    <source>
        <dbReference type="Proteomes" id="UP000193427"/>
    </source>
</evidence>
<gene>
    <name evidence="1" type="ORF">A4W93_11390</name>
</gene>
<dbReference type="STRING" id="946333.A4W93_11390"/>
<proteinExistence type="predicted"/>
<evidence type="ECO:0000313" key="1">
    <source>
        <dbReference type="EMBL" id="ARN20449.1"/>
    </source>
</evidence>
<dbReference type="EMBL" id="CP015118">
    <property type="protein sequence ID" value="ARN20449.1"/>
    <property type="molecule type" value="Genomic_DNA"/>
</dbReference>
<dbReference type="Proteomes" id="UP000193427">
    <property type="component" value="Chromosome"/>
</dbReference>
<dbReference type="AlphaFoldDB" id="A0A1W6L7Y5"/>
<dbReference type="OrthoDB" id="7241844at2"/>
<accession>A0A1W6L7Y5</accession>
<dbReference type="SUPFAM" id="SSF53850">
    <property type="entry name" value="Periplasmic binding protein-like II"/>
    <property type="match status" value="1"/>
</dbReference>
<dbReference type="KEGG" id="rgu:A4W93_11390"/>
<dbReference type="RefSeq" id="WP_085750724.1">
    <property type="nucleotide sequence ID" value="NZ_BSPR01000023.1"/>
</dbReference>
<keyword evidence="2" id="KW-1185">Reference proteome</keyword>
<dbReference type="Gene3D" id="3.40.190.10">
    <property type="entry name" value="Periplasmic binding protein-like II"/>
    <property type="match status" value="1"/>
</dbReference>
<reference evidence="1 2" key="1">
    <citation type="submission" date="2016-04" db="EMBL/GenBank/DDBJ databases">
        <title>Complete genome sequence of natural rubber-degrading, novel Gram-negative bacterium, Rhizobacter gummiphilus strain NS21.</title>
        <authorList>
            <person name="Tabata M."/>
            <person name="Kasai D."/>
            <person name="Fukuda M."/>
        </authorList>
    </citation>
    <scope>NUCLEOTIDE SEQUENCE [LARGE SCALE GENOMIC DNA]</scope>
    <source>
        <strain evidence="1 2">NS21</strain>
    </source>
</reference>
<evidence type="ECO:0008006" key="3">
    <source>
        <dbReference type="Google" id="ProtNLM"/>
    </source>
</evidence>
<organism evidence="1 2">
    <name type="scientific">Piscinibacter gummiphilus</name>
    <dbReference type="NCBI Taxonomy" id="946333"/>
    <lineage>
        <taxon>Bacteria</taxon>
        <taxon>Pseudomonadati</taxon>
        <taxon>Pseudomonadota</taxon>
        <taxon>Betaproteobacteria</taxon>
        <taxon>Burkholderiales</taxon>
        <taxon>Sphaerotilaceae</taxon>
        <taxon>Piscinibacter</taxon>
    </lineage>
</organism>
<protein>
    <recommendedName>
        <fullName evidence="3">Solute-binding protein family 3/N-terminal domain-containing protein</fullName>
    </recommendedName>
</protein>
<sequence length="273" mass="28579">MRELLRRRNAFAVAGVATGLAAAAMAVASLSPVPPVAGDGVGPVLDAARTRGVLRVGVRAYPRPSPPGHPLPPEPDSFDADLATMLGERLGLRVELVGLAPDVRETALRDGRVDLLAAGASTEAPARAAVMRGGPVSRWEDLRGRVACVADGSPYAEVLSGRFGVSPRTYPSAVHAAYGFMAGECAALVEDGEVIERLLGQEAWRFYSPLAGTLPAASAVPLPLATGDAPSSRFVEATRRWWRASGGEAQARLRRTGGINFEVALLEDGNICH</sequence>